<sequence>MLFSKSTGGFYDRSIHCAAIPSDAVELTDAQYRALLDGQSAGKRIVAGADGKPVLADPPAPTADQLAVQARAKRDGLVGSTDWVIARHRDQVETGVKTSITAGQYTELMQYRQALRDVPTQKGFPSSIDWPNIPAFALALM</sequence>
<accession>A0A918NWY4</accession>
<comment type="caution">
    <text evidence="2">The sequence shown here is derived from an EMBL/GenBank/DDBJ whole genome shotgun (WGS) entry which is preliminary data.</text>
</comment>
<proteinExistence type="predicted"/>
<dbReference type="InterPro" id="IPR031893">
    <property type="entry name" value="Phage_tail_APC"/>
</dbReference>
<dbReference type="Pfam" id="PF16778">
    <property type="entry name" value="Phage_tail_APC"/>
    <property type="match status" value="1"/>
</dbReference>
<reference evidence="2" key="2">
    <citation type="submission" date="2020-09" db="EMBL/GenBank/DDBJ databases">
        <authorList>
            <person name="Sun Q."/>
            <person name="Kim S."/>
        </authorList>
    </citation>
    <scope>NUCLEOTIDE SEQUENCE</scope>
    <source>
        <strain evidence="2">KCTC 32182</strain>
    </source>
</reference>
<dbReference type="Proteomes" id="UP000645257">
    <property type="component" value="Unassembled WGS sequence"/>
</dbReference>
<feature type="domain" description="Phage tail assembly chaperone-like" evidence="1">
    <location>
        <begin position="68"/>
        <end position="135"/>
    </location>
</feature>
<dbReference type="EMBL" id="BMYX01000001">
    <property type="protein sequence ID" value="GGY03752.1"/>
    <property type="molecule type" value="Genomic_DNA"/>
</dbReference>
<name>A0A918NWY4_9NEIS</name>
<gene>
    <name evidence="2" type="ORF">GCM10011289_02610</name>
</gene>
<organism evidence="2 3">
    <name type="scientific">Paludibacterium paludis</name>
    <dbReference type="NCBI Taxonomy" id="1225769"/>
    <lineage>
        <taxon>Bacteria</taxon>
        <taxon>Pseudomonadati</taxon>
        <taxon>Pseudomonadota</taxon>
        <taxon>Betaproteobacteria</taxon>
        <taxon>Neisseriales</taxon>
        <taxon>Chromobacteriaceae</taxon>
        <taxon>Paludibacterium</taxon>
    </lineage>
</organism>
<reference evidence="2" key="1">
    <citation type="journal article" date="2014" name="Int. J. Syst. Evol. Microbiol.">
        <title>Complete genome sequence of Corynebacterium casei LMG S-19264T (=DSM 44701T), isolated from a smear-ripened cheese.</title>
        <authorList>
            <consortium name="US DOE Joint Genome Institute (JGI-PGF)"/>
            <person name="Walter F."/>
            <person name="Albersmeier A."/>
            <person name="Kalinowski J."/>
            <person name="Ruckert C."/>
        </authorList>
    </citation>
    <scope>NUCLEOTIDE SEQUENCE</scope>
    <source>
        <strain evidence="2">KCTC 32182</strain>
    </source>
</reference>
<dbReference type="RefSeq" id="WP_189530328.1">
    <property type="nucleotide sequence ID" value="NZ_BMYX01000001.1"/>
</dbReference>
<evidence type="ECO:0000313" key="3">
    <source>
        <dbReference type="Proteomes" id="UP000645257"/>
    </source>
</evidence>
<dbReference type="AlphaFoldDB" id="A0A918NWY4"/>
<evidence type="ECO:0000259" key="1">
    <source>
        <dbReference type="Pfam" id="PF16778"/>
    </source>
</evidence>
<evidence type="ECO:0000313" key="2">
    <source>
        <dbReference type="EMBL" id="GGY03752.1"/>
    </source>
</evidence>
<keyword evidence="3" id="KW-1185">Reference proteome</keyword>
<protein>
    <recommendedName>
        <fullName evidence="1">Phage tail assembly chaperone-like domain-containing protein</fullName>
    </recommendedName>
</protein>